<keyword evidence="1" id="KW-0175">Coiled coil</keyword>
<dbReference type="Proteomes" id="UP000595009">
    <property type="component" value="Chromosome"/>
</dbReference>
<evidence type="ECO:0000313" key="2">
    <source>
        <dbReference type="EMBL" id="QOR16857.1"/>
    </source>
</evidence>
<feature type="coiled-coil region" evidence="1">
    <location>
        <begin position="35"/>
        <end position="62"/>
    </location>
</feature>
<organism evidence="2 3">
    <name type="scientific">Haemophilus parainfluenzae</name>
    <dbReference type="NCBI Taxonomy" id="729"/>
    <lineage>
        <taxon>Bacteria</taxon>
        <taxon>Pseudomonadati</taxon>
        <taxon>Pseudomonadota</taxon>
        <taxon>Gammaproteobacteria</taxon>
        <taxon>Pasteurellales</taxon>
        <taxon>Pasteurellaceae</taxon>
        <taxon>Haemophilus</taxon>
    </lineage>
</organism>
<dbReference type="Pfam" id="PF05766">
    <property type="entry name" value="NinG"/>
    <property type="match status" value="1"/>
</dbReference>
<protein>
    <submittedName>
        <fullName evidence="2">Recombination protein NinG</fullName>
    </submittedName>
</protein>
<dbReference type="AlphaFoldDB" id="A0A7M1NV77"/>
<evidence type="ECO:0000313" key="3">
    <source>
        <dbReference type="Proteomes" id="UP000595009"/>
    </source>
</evidence>
<dbReference type="EMBL" id="CP063120">
    <property type="protein sequence ID" value="QOR16857.1"/>
    <property type="molecule type" value="Genomic_DNA"/>
</dbReference>
<dbReference type="InterPro" id="IPR008713">
    <property type="entry name" value="Phage_lambda_NinG"/>
</dbReference>
<proteinExistence type="predicted"/>
<name>A0A7M1NV77_HAEPA</name>
<sequence length="186" mass="21805">MSKPKETKCKVCGCYFVKTISSMQKVCSPKCAIILSKEQARKKKEKEERAEKRERKAKLKSRSEWLKDAQSVFNKFIRLRDKDEPCISCGKYHKGQYHAGHYRSVGACPELRFCELNVHKQCAPCNDHKSGNIIEYRINLVKKIGVDKVEWLERQDHEPKKYTIEDCKEIIKYYKAKIKELDGSQE</sequence>
<evidence type="ECO:0000256" key="1">
    <source>
        <dbReference type="SAM" id="Coils"/>
    </source>
</evidence>
<reference evidence="2 3" key="1">
    <citation type="submission" date="2020-10" db="EMBL/GenBank/DDBJ databases">
        <title>Genomic diversity and antimicrobial resistance of Haemophilus colonising the airways of young children with cystic fibrosis.</title>
        <authorList>
            <person name="Watts S.C."/>
            <person name="Judd L.M."/>
            <person name="Carzino R."/>
            <person name="Ranganathan S."/>
            <person name="Holt K.E."/>
        </authorList>
    </citation>
    <scope>NUCLEOTIDE SEQUENCE [LARGE SCALE GENOMIC DNA]</scope>
    <source>
        <strain evidence="2 3">M1C137_2</strain>
    </source>
</reference>
<accession>A0A7M1NV77</accession>
<dbReference type="RefSeq" id="WP_197543286.1">
    <property type="nucleotide sequence ID" value="NZ_CP063120.1"/>
</dbReference>
<gene>
    <name evidence="2" type="ORF">INP94_08255</name>
</gene>